<evidence type="ECO:0000313" key="2">
    <source>
        <dbReference type="Proteomes" id="UP000616151"/>
    </source>
</evidence>
<name>A0ACC5RB27_9HYPH</name>
<proteinExistence type="predicted"/>
<dbReference type="EMBL" id="JAENHL010000008">
    <property type="protein sequence ID" value="MBK1869588.1"/>
    <property type="molecule type" value="Genomic_DNA"/>
</dbReference>
<evidence type="ECO:0000313" key="1">
    <source>
        <dbReference type="EMBL" id="MBK1869588.1"/>
    </source>
</evidence>
<accession>A0ACC5RB27</accession>
<reference evidence="1" key="1">
    <citation type="submission" date="2021-01" db="EMBL/GenBank/DDBJ databases">
        <authorList>
            <person name="Sun Q."/>
        </authorList>
    </citation>
    <scope>NUCLEOTIDE SEQUENCE</scope>
    <source>
        <strain evidence="1">YIM B02566</strain>
    </source>
</reference>
<organism evidence="1 2">
    <name type="scientific">Taklimakanibacter albus</name>
    <dbReference type="NCBI Taxonomy" id="2800327"/>
    <lineage>
        <taxon>Bacteria</taxon>
        <taxon>Pseudomonadati</taxon>
        <taxon>Pseudomonadota</taxon>
        <taxon>Alphaproteobacteria</taxon>
        <taxon>Hyphomicrobiales</taxon>
        <taxon>Aestuariivirgaceae</taxon>
        <taxon>Taklimakanibacter</taxon>
    </lineage>
</organism>
<protein>
    <submittedName>
        <fullName evidence="1">Uncharacterized protein</fullName>
    </submittedName>
</protein>
<keyword evidence="2" id="KW-1185">Reference proteome</keyword>
<gene>
    <name evidence="1" type="ORF">JHL16_24725</name>
</gene>
<comment type="caution">
    <text evidence="1">The sequence shown here is derived from an EMBL/GenBank/DDBJ whole genome shotgun (WGS) entry which is preliminary data.</text>
</comment>
<dbReference type="Proteomes" id="UP000616151">
    <property type="component" value="Unassembled WGS sequence"/>
</dbReference>
<sequence length="147" mass="16844">MYPINYSKFAYYKIEPDDLDSVEPKPIEFLGGGLHRMVGVGIEEPCCQVVYEDFFPGHEYKWTTWVDQIDVVTSGKAEITYHQPPSLEEKRTILVEAPCIYLIPRGTPLVWKVIGDEVFRHFSFDVPHPQFPSDLAKSVKAKRAIAK</sequence>